<evidence type="ECO:0000313" key="2">
    <source>
        <dbReference type="Proteomes" id="UP001062846"/>
    </source>
</evidence>
<dbReference type="Proteomes" id="UP001062846">
    <property type="component" value="Chromosome 2"/>
</dbReference>
<gene>
    <name evidence="1" type="ORF">RHMOL_Rhmol02G0272600</name>
</gene>
<dbReference type="EMBL" id="CM046389">
    <property type="protein sequence ID" value="KAI8569359.1"/>
    <property type="molecule type" value="Genomic_DNA"/>
</dbReference>
<protein>
    <submittedName>
        <fullName evidence="1">Uncharacterized protein</fullName>
    </submittedName>
</protein>
<comment type="caution">
    <text evidence="1">The sequence shown here is derived from an EMBL/GenBank/DDBJ whole genome shotgun (WGS) entry which is preliminary data.</text>
</comment>
<organism evidence="1 2">
    <name type="scientific">Rhododendron molle</name>
    <name type="common">Chinese azalea</name>
    <name type="synonym">Azalea mollis</name>
    <dbReference type="NCBI Taxonomy" id="49168"/>
    <lineage>
        <taxon>Eukaryota</taxon>
        <taxon>Viridiplantae</taxon>
        <taxon>Streptophyta</taxon>
        <taxon>Embryophyta</taxon>
        <taxon>Tracheophyta</taxon>
        <taxon>Spermatophyta</taxon>
        <taxon>Magnoliopsida</taxon>
        <taxon>eudicotyledons</taxon>
        <taxon>Gunneridae</taxon>
        <taxon>Pentapetalae</taxon>
        <taxon>asterids</taxon>
        <taxon>Ericales</taxon>
        <taxon>Ericaceae</taxon>
        <taxon>Ericoideae</taxon>
        <taxon>Rhodoreae</taxon>
        <taxon>Rhododendron</taxon>
    </lineage>
</organism>
<keyword evidence="2" id="KW-1185">Reference proteome</keyword>
<accession>A0ACC0PW19</accession>
<proteinExistence type="predicted"/>
<sequence length="292" mass="32077">MDSLHSNIRDWKASEGGLFYCRRKLDIELEGDRGDCDEAAGVNEGCTPSALAGARVDSLQHRLRVESDLNSVDDSKATALVKPGQSIGNGNYVVTLGLETPKKDLTLEFNTGNDVTWIQSQPCIRKFHVSSNIDVACFAIKFDESSVSKYDTCYNFSDHDLAEVPAISFVFGGNVEVPIPFPGILISSQELACLAFAGQSDDLEMGIFGNWQQQTLDAVYDVADQSKRESLKVVHRHGPCSRMNEARTSAPTLVGIMSHDKARVESLQYRLHVKSERNSFDDSKVTLLAKPG</sequence>
<name>A0ACC0PW19_RHOML</name>
<reference evidence="1" key="1">
    <citation type="submission" date="2022-02" db="EMBL/GenBank/DDBJ databases">
        <title>Plant Genome Project.</title>
        <authorList>
            <person name="Zhang R.-G."/>
        </authorList>
    </citation>
    <scope>NUCLEOTIDE SEQUENCE</scope>
    <source>
        <strain evidence="1">AT1</strain>
    </source>
</reference>
<evidence type="ECO:0000313" key="1">
    <source>
        <dbReference type="EMBL" id="KAI8569359.1"/>
    </source>
</evidence>